<name>A0A0F8VSB4_9ZZZZ</name>
<dbReference type="PANTHER" id="PTHR43334:SF1">
    <property type="entry name" value="3-HYDROXYPROPIONATE--COA LIGASE [ADP-FORMING]"/>
    <property type="match status" value="1"/>
</dbReference>
<evidence type="ECO:0000256" key="3">
    <source>
        <dbReference type="ARBA" id="ARBA00022840"/>
    </source>
</evidence>
<feature type="domain" description="Succinyl-CoA synthetase-like flavodoxin" evidence="4">
    <location>
        <begin position="27"/>
        <end position="164"/>
    </location>
</feature>
<dbReference type="GO" id="GO:0005524">
    <property type="term" value="F:ATP binding"/>
    <property type="evidence" value="ECO:0007669"/>
    <property type="project" value="UniProtKB-KW"/>
</dbReference>
<keyword evidence="3" id="KW-0067">ATP-binding</keyword>
<dbReference type="AlphaFoldDB" id="A0A0F8VSB4"/>
<dbReference type="GO" id="GO:0043758">
    <property type="term" value="F:acetate-CoA ligase (ADP-forming) activity"/>
    <property type="evidence" value="ECO:0007669"/>
    <property type="project" value="InterPro"/>
</dbReference>
<dbReference type="Gene3D" id="3.40.50.261">
    <property type="entry name" value="Succinyl-CoA synthetase domains"/>
    <property type="match status" value="2"/>
</dbReference>
<dbReference type="Pfam" id="PF13607">
    <property type="entry name" value="Succ_CoA_lig"/>
    <property type="match status" value="1"/>
</dbReference>
<evidence type="ECO:0000313" key="6">
    <source>
        <dbReference type="EMBL" id="KKK47253.1"/>
    </source>
</evidence>
<gene>
    <name evidence="6" type="ORF">LCGC14_3157070</name>
</gene>
<dbReference type="PANTHER" id="PTHR43334">
    <property type="entry name" value="ACETATE--COA LIGASE [ADP-FORMING]"/>
    <property type="match status" value="1"/>
</dbReference>
<evidence type="ECO:0000256" key="1">
    <source>
        <dbReference type="ARBA" id="ARBA00022598"/>
    </source>
</evidence>
<dbReference type="EMBL" id="LAZR01069670">
    <property type="protein sequence ID" value="KKK47253.1"/>
    <property type="molecule type" value="Genomic_DNA"/>
</dbReference>
<evidence type="ECO:0000259" key="5">
    <source>
        <dbReference type="Pfam" id="PF19045"/>
    </source>
</evidence>
<sequence length="328" mass="35804">VLGPNTMGICNPHIHLYCTGSHVRPIPGSTVVVSQSGNMGTQLLAFAEQQGIGIRGFCGSGNEAMISVEDFLDAFENDALTRTVMLYLEGVRNGRRFFESARRVGKKKPIVLLKGGRSRAGTRAAISHTGALSLNSDIFNTVCRQAGIVQVEQPMDLLDLSAAFSSLPLPKGNRVAVMTLGGGWGVITADLCSEYGLEVPELTPDIVEHLDHILPPYWSRSNPVDLVGERDPSIPMTAIEALVKWEGCDAIINLGILGRNIFLKRLSASVLKVDPDYSSDFLDRLNEALSKFEQSYIVHIIELMEKHKKPELDAAKMVAEKLQQGNYC</sequence>
<organism evidence="6">
    <name type="scientific">marine sediment metagenome</name>
    <dbReference type="NCBI Taxonomy" id="412755"/>
    <lineage>
        <taxon>unclassified sequences</taxon>
        <taxon>metagenomes</taxon>
        <taxon>ecological metagenomes</taxon>
    </lineage>
</organism>
<dbReference type="InterPro" id="IPR016102">
    <property type="entry name" value="Succinyl-CoA_synth-like"/>
</dbReference>
<protein>
    <recommendedName>
        <fullName evidence="7">Succinyl-CoA synthetase-like flavodoxin domain-containing protein</fullName>
    </recommendedName>
</protein>
<keyword evidence="2" id="KW-0547">Nucleotide-binding</keyword>
<feature type="domain" description="Ligase-CoA" evidence="5">
    <location>
        <begin position="175"/>
        <end position="239"/>
    </location>
</feature>
<dbReference type="Pfam" id="PF19045">
    <property type="entry name" value="Ligase_CoA_2"/>
    <property type="match status" value="1"/>
</dbReference>
<reference evidence="6" key="1">
    <citation type="journal article" date="2015" name="Nature">
        <title>Complex archaea that bridge the gap between prokaryotes and eukaryotes.</title>
        <authorList>
            <person name="Spang A."/>
            <person name="Saw J.H."/>
            <person name="Jorgensen S.L."/>
            <person name="Zaremba-Niedzwiedzka K."/>
            <person name="Martijn J."/>
            <person name="Lind A.E."/>
            <person name="van Eijk R."/>
            <person name="Schleper C."/>
            <person name="Guy L."/>
            <person name="Ettema T.J."/>
        </authorList>
    </citation>
    <scope>NUCLEOTIDE SEQUENCE</scope>
</reference>
<dbReference type="InterPro" id="IPR043938">
    <property type="entry name" value="Ligase_CoA_dom"/>
</dbReference>
<evidence type="ECO:0008006" key="7">
    <source>
        <dbReference type="Google" id="ProtNLM"/>
    </source>
</evidence>
<evidence type="ECO:0000259" key="4">
    <source>
        <dbReference type="Pfam" id="PF13607"/>
    </source>
</evidence>
<keyword evidence="1" id="KW-0436">Ligase</keyword>
<feature type="non-terminal residue" evidence="6">
    <location>
        <position position="1"/>
    </location>
</feature>
<accession>A0A0F8VSB4</accession>
<evidence type="ECO:0000256" key="2">
    <source>
        <dbReference type="ARBA" id="ARBA00022741"/>
    </source>
</evidence>
<dbReference type="SUPFAM" id="SSF52210">
    <property type="entry name" value="Succinyl-CoA synthetase domains"/>
    <property type="match status" value="2"/>
</dbReference>
<proteinExistence type="predicted"/>
<comment type="caution">
    <text evidence="6">The sequence shown here is derived from an EMBL/GenBank/DDBJ whole genome shotgun (WGS) entry which is preliminary data.</text>
</comment>
<dbReference type="InterPro" id="IPR051538">
    <property type="entry name" value="Acyl-CoA_Synth/Transferase"/>
</dbReference>
<dbReference type="InterPro" id="IPR032875">
    <property type="entry name" value="Succ_CoA_lig_flav_dom"/>
</dbReference>